<gene>
    <name evidence="1" type="ORF">DXA79_06180</name>
</gene>
<protein>
    <submittedName>
        <fullName evidence="1">Uncharacterized protein</fullName>
    </submittedName>
</protein>
<evidence type="ECO:0000313" key="1">
    <source>
        <dbReference type="EMBL" id="RGP02797.1"/>
    </source>
</evidence>
<name>A0A3E5HLU7_BIFPS</name>
<sequence length="62" mass="6386">MHGDDGASVVVDGPSIQRSVMQYEGGCGDIDSLHPPSYDISRYPSWGAIITCAVCDAATAAA</sequence>
<accession>A0A3E5HLU7</accession>
<dbReference type="Proteomes" id="UP000261031">
    <property type="component" value="Unassembled WGS sequence"/>
</dbReference>
<dbReference type="EMBL" id="QSWD01000003">
    <property type="protein sequence ID" value="RGP02797.1"/>
    <property type="molecule type" value="Genomic_DNA"/>
</dbReference>
<proteinExistence type="predicted"/>
<evidence type="ECO:0000313" key="2">
    <source>
        <dbReference type="Proteomes" id="UP000261031"/>
    </source>
</evidence>
<organism evidence="1 2">
    <name type="scientific">Bifidobacterium pseudocatenulatum</name>
    <dbReference type="NCBI Taxonomy" id="28026"/>
    <lineage>
        <taxon>Bacteria</taxon>
        <taxon>Bacillati</taxon>
        <taxon>Actinomycetota</taxon>
        <taxon>Actinomycetes</taxon>
        <taxon>Bifidobacteriales</taxon>
        <taxon>Bifidobacteriaceae</taxon>
        <taxon>Bifidobacterium</taxon>
    </lineage>
</organism>
<reference evidence="1 2" key="1">
    <citation type="submission" date="2018-08" db="EMBL/GenBank/DDBJ databases">
        <title>A genome reference for cultivated species of the human gut microbiota.</title>
        <authorList>
            <person name="Zou Y."/>
            <person name="Xue W."/>
            <person name="Luo G."/>
        </authorList>
    </citation>
    <scope>NUCLEOTIDE SEQUENCE [LARGE SCALE GENOMIC DNA]</scope>
    <source>
        <strain evidence="1 2">OF05-12</strain>
    </source>
</reference>
<dbReference type="AlphaFoldDB" id="A0A3E5HLU7"/>
<comment type="caution">
    <text evidence="1">The sequence shown here is derived from an EMBL/GenBank/DDBJ whole genome shotgun (WGS) entry which is preliminary data.</text>
</comment>